<name>A0AAJ6QTY3_9ACAR</name>
<comment type="subcellular location">
    <subcellularLocation>
        <location evidence="1">Secreted</location>
    </subcellularLocation>
</comment>
<evidence type="ECO:0000256" key="3">
    <source>
        <dbReference type="ARBA" id="ARBA00022525"/>
    </source>
</evidence>
<evidence type="ECO:0000256" key="2">
    <source>
        <dbReference type="ARBA" id="ARBA00010701"/>
    </source>
</evidence>
<dbReference type="Pfam" id="PF00151">
    <property type="entry name" value="Lipase"/>
    <property type="match status" value="1"/>
</dbReference>
<reference evidence="8" key="1">
    <citation type="submission" date="2025-08" db="UniProtKB">
        <authorList>
            <consortium name="RefSeq"/>
        </authorList>
    </citation>
    <scope>IDENTIFICATION</scope>
</reference>
<organism evidence="7 8">
    <name type="scientific">Galendromus occidentalis</name>
    <name type="common">western predatory mite</name>
    <dbReference type="NCBI Taxonomy" id="34638"/>
    <lineage>
        <taxon>Eukaryota</taxon>
        <taxon>Metazoa</taxon>
        <taxon>Ecdysozoa</taxon>
        <taxon>Arthropoda</taxon>
        <taxon>Chelicerata</taxon>
        <taxon>Arachnida</taxon>
        <taxon>Acari</taxon>
        <taxon>Parasitiformes</taxon>
        <taxon>Mesostigmata</taxon>
        <taxon>Gamasina</taxon>
        <taxon>Phytoseioidea</taxon>
        <taxon>Phytoseiidae</taxon>
        <taxon>Typhlodrominae</taxon>
        <taxon>Galendromus</taxon>
    </lineage>
</organism>
<dbReference type="GO" id="GO:0016298">
    <property type="term" value="F:lipase activity"/>
    <property type="evidence" value="ECO:0007669"/>
    <property type="project" value="InterPro"/>
</dbReference>
<dbReference type="RefSeq" id="XP_003743786.1">
    <property type="nucleotide sequence ID" value="XM_003743738.2"/>
</dbReference>
<dbReference type="Gene3D" id="3.40.50.1820">
    <property type="entry name" value="alpha/beta hydrolase"/>
    <property type="match status" value="1"/>
</dbReference>
<accession>A0AAJ6QTY3</accession>
<dbReference type="SUPFAM" id="SSF53474">
    <property type="entry name" value="alpha/beta-Hydrolases"/>
    <property type="match status" value="1"/>
</dbReference>
<dbReference type="KEGG" id="goe:100899417"/>
<dbReference type="GO" id="GO:0016042">
    <property type="term" value="P:lipid catabolic process"/>
    <property type="evidence" value="ECO:0007669"/>
    <property type="project" value="TreeGrafter"/>
</dbReference>
<dbReference type="PANTHER" id="PTHR11610:SF173">
    <property type="entry name" value="LIPASE DOMAIN-CONTAINING PROTEIN-RELATED"/>
    <property type="match status" value="1"/>
</dbReference>
<dbReference type="InterPro" id="IPR029058">
    <property type="entry name" value="AB_hydrolase_fold"/>
</dbReference>
<dbReference type="InterPro" id="IPR000734">
    <property type="entry name" value="TAG_lipase"/>
</dbReference>
<dbReference type="PRINTS" id="PR00821">
    <property type="entry name" value="TAGLIPASE"/>
</dbReference>
<keyword evidence="7" id="KW-1185">Reference proteome</keyword>
<protein>
    <submittedName>
        <fullName evidence="8">Pancreatic lipase-related protein 2</fullName>
    </submittedName>
</protein>
<evidence type="ECO:0000259" key="6">
    <source>
        <dbReference type="Pfam" id="PF00151"/>
    </source>
</evidence>
<proteinExistence type="inferred from homology"/>
<dbReference type="InterPro" id="IPR013818">
    <property type="entry name" value="Lipase"/>
</dbReference>
<keyword evidence="3" id="KW-0964">Secreted</keyword>
<feature type="domain" description="Lipase" evidence="6">
    <location>
        <begin position="63"/>
        <end position="365"/>
    </location>
</feature>
<gene>
    <name evidence="8" type="primary">LOC100899417</name>
</gene>
<dbReference type="GeneID" id="100899417"/>
<comment type="similarity">
    <text evidence="2 4">Belongs to the AB hydrolase superfamily. Lipase family.</text>
</comment>
<keyword evidence="5" id="KW-0732">Signal</keyword>
<dbReference type="AlphaFoldDB" id="A0AAJ6QTY3"/>
<dbReference type="Proteomes" id="UP000694867">
    <property type="component" value="Unplaced"/>
</dbReference>
<feature type="chain" id="PRO_5042606095" evidence="5">
    <location>
        <begin position="19"/>
        <end position="372"/>
    </location>
</feature>
<dbReference type="PANTHER" id="PTHR11610">
    <property type="entry name" value="LIPASE"/>
    <property type="match status" value="1"/>
</dbReference>
<dbReference type="GO" id="GO:0005615">
    <property type="term" value="C:extracellular space"/>
    <property type="evidence" value="ECO:0007669"/>
    <property type="project" value="TreeGrafter"/>
</dbReference>
<feature type="signal peptide" evidence="5">
    <location>
        <begin position="1"/>
        <end position="18"/>
    </location>
</feature>
<evidence type="ECO:0000313" key="8">
    <source>
        <dbReference type="RefSeq" id="XP_003743786.1"/>
    </source>
</evidence>
<evidence type="ECO:0000256" key="5">
    <source>
        <dbReference type="SAM" id="SignalP"/>
    </source>
</evidence>
<evidence type="ECO:0000256" key="4">
    <source>
        <dbReference type="RuleBase" id="RU004262"/>
    </source>
</evidence>
<evidence type="ECO:0000313" key="7">
    <source>
        <dbReference type="Proteomes" id="UP000694867"/>
    </source>
</evidence>
<evidence type="ECO:0000256" key="1">
    <source>
        <dbReference type="ARBA" id="ARBA00004613"/>
    </source>
</evidence>
<sequence length="372" mass="41090">MYLLCGLTFLAGSTIVSAGSAQNAYDNHLIALMMNAESRRVNTYSEYSLNASACYGDLGCFSRQPLGYLPEPPQSISPKFRLYTPTSDSAARVYGYESTVGQEDEETQKSLRDPRKKLVFVAHGFGGNGDLSWLHEIKEAKTKVHGDNVIIVDWTKGARASTLYFGAAANADVVGRIAAHLCLKLVEEYAIPLENVEFIGFSLGAQVAGFFAKEVFQIWGEKIGKITALDCAAPLFEVNGIWPSKEHVHFLEAVHTSAGNVLWRGKVGLSMDYGHVDYYPNGGIDQPGCRFLDLACAHNRAYEYYVEALTSIQNCLYRGFPCASVEHAFKGSCHPVLDARHFISQFNATAEHAIFFLRTNDAKPFCMTDYQL</sequence>